<evidence type="ECO:0000256" key="2">
    <source>
        <dbReference type="ARBA" id="ARBA00022980"/>
    </source>
</evidence>
<dbReference type="OrthoDB" id="5994at2759"/>
<feature type="compositionally biased region" description="Basic and acidic residues" evidence="5">
    <location>
        <begin position="33"/>
        <end position="44"/>
    </location>
</feature>
<evidence type="ECO:0000313" key="7">
    <source>
        <dbReference type="Proteomes" id="UP000054498"/>
    </source>
</evidence>
<dbReference type="AlphaFoldDB" id="A0A0D2LDK1"/>
<evidence type="ECO:0000256" key="1">
    <source>
        <dbReference type="ARBA" id="ARBA00008563"/>
    </source>
</evidence>
<proteinExistence type="inferred from homology"/>
<dbReference type="Pfam" id="PF00829">
    <property type="entry name" value="Ribosomal_L21p"/>
    <property type="match status" value="1"/>
</dbReference>
<dbReference type="HAMAP" id="MF_01363">
    <property type="entry name" value="Ribosomal_bL21"/>
    <property type="match status" value="1"/>
</dbReference>
<name>A0A0D2LDK1_9CHLO</name>
<dbReference type="InterPro" id="IPR001787">
    <property type="entry name" value="Ribosomal_bL21"/>
</dbReference>
<dbReference type="Proteomes" id="UP000054498">
    <property type="component" value="Unassembled WGS sequence"/>
</dbReference>
<evidence type="ECO:0000256" key="4">
    <source>
        <dbReference type="ARBA" id="ARBA00044129"/>
    </source>
</evidence>
<dbReference type="GO" id="GO:0006412">
    <property type="term" value="P:translation"/>
    <property type="evidence" value="ECO:0007669"/>
    <property type="project" value="InterPro"/>
</dbReference>
<dbReference type="GeneID" id="25736056"/>
<dbReference type="InterPro" id="IPR036164">
    <property type="entry name" value="bL21-like_sf"/>
</dbReference>
<dbReference type="STRING" id="145388.A0A0D2LDK1"/>
<organism evidence="6 7">
    <name type="scientific">Monoraphidium neglectum</name>
    <dbReference type="NCBI Taxonomy" id="145388"/>
    <lineage>
        <taxon>Eukaryota</taxon>
        <taxon>Viridiplantae</taxon>
        <taxon>Chlorophyta</taxon>
        <taxon>core chlorophytes</taxon>
        <taxon>Chlorophyceae</taxon>
        <taxon>CS clade</taxon>
        <taxon>Sphaeropleales</taxon>
        <taxon>Selenastraceae</taxon>
        <taxon>Monoraphidium</taxon>
    </lineage>
</organism>
<dbReference type="GO" id="GO:1990904">
    <property type="term" value="C:ribonucleoprotein complex"/>
    <property type="evidence" value="ECO:0007669"/>
    <property type="project" value="UniProtKB-KW"/>
</dbReference>
<feature type="compositionally biased region" description="Low complexity" evidence="5">
    <location>
        <begin position="45"/>
        <end position="61"/>
    </location>
</feature>
<dbReference type="SUPFAM" id="SSF141091">
    <property type="entry name" value="L21p-like"/>
    <property type="match status" value="1"/>
</dbReference>
<dbReference type="PANTHER" id="PTHR21349:SF0">
    <property type="entry name" value="LARGE RIBOSOMAL SUBUNIT PROTEIN BL21M"/>
    <property type="match status" value="1"/>
</dbReference>
<dbReference type="GO" id="GO:0005840">
    <property type="term" value="C:ribosome"/>
    <property type="evidence" value="ECO:0007669"/>
    <property type="project" value="UniProtKB-KW"/>
</dbReference>
<evidence type="ECO:0000313" key="6">
    <source>
        <dbReference type="EMBL" id="KIZ04784.1"/>
    </source>
</evidence>
<dbReference type="RefSeq" id="XP_013903803.1">
    <property type="nucleotide sequence ID" value="XM_014048349.1"/>
</dbReference>
<dbReference type="GO" id="GO:0003723">
    <property type="term" value="F:RNA binding"/>
    <property type="evidence" value="ECO:0007669"/>
    <property type="project" value="InterPro"/>
</dbReference>
<accession>A0A0D2LDK1</accession>
<keyword evidence="2 6" id="KW-0689">Ribosomal protein</keyword>
<evidence type="ECO:0000256" key="3">
    <source>
        <dbReference type="ARBA" id="ARBA00023274"/>
    </source>
</evidence>
<dbReference type="KEGG" id="mng:MNEG_3178"/>
<gene>
    <name evidence="6" type="ORF">MNEG_3178</name>
</gene>
<dbReference type="PANTHER" id="PTHR21349">
    <property type="entry name" value="50S RIBOSOMAL PROTEIN L21"/>
    <property type="match status" value="1"/>
</dbReference>
<comment type="similarity">
    <text evidence="1">Belongs to the bacterial ribosomal protein bL21 family.</text>
</comment>
<dbReference type="InterPro" id="IPR028909">
    <property type="entry name" value="bL21-like"/>
</dbReference>
<evidence type="ECO:0000256" key="5">
    <source>
        <dbReference type="SAM" id="MobiDB-lite"/>
    </source>
</evidence>
<feature type="region of interest" description="Disordered" evidence="5">
    <location>
        <begin position="1"/>
        <end position="63"/>
    </location>
</feature>
<dbReference type="GO" id="GO:0003735">
    <property type="term" value="F:structural constituent of ribosome"/>
    <property type="evidence" value="ECO:0007669"/>
    <property type="project" value="InterPro"/>
</dbReference>
<dbReference type="NCBIfam" id="TIGR00061">
    <property type="entry name" value="L21"/>
    <property type="match status" value="1"/>
</dbReference>
<dbReference type="EMBL" id="KK100607">
    <property type="protein sequence ID" value="KIZ04784.1"/>
    <property type="molecule type" value="Genomic_DNA"/>
</dbReference>
<dbReference type="GO" id="GO:0005737">
    <property type="term" value="C:cytoplasm"/>
    <property type="evidence" value="ECO:0007669"/>
    <property type="project" value="UniProtKB-ARBA"/>
</dbReference>
<keyword evidence="3" id="KW-0687">Ribonucleoprotein</keyword>
<sequence length="213" mass="23172">MASAQPMVGGGGLSQRKENNTASRLAVAEVLGDEWRSRTPDGRPRAGAAPGEQQQQQRRPPTVVDSAIPAIPEVDEPDHWRAVGRVEAAFTVPLQPAFAVVQLGPFQYKVTADDVILHPKLVGAEVNDVIALEKVLLLGTPQDTTIGRPYVPGACVVAAVESHFRETKVHVFKKKVRKRYSKLQGHRSQMTALRILQVMPEGLPADWRQGAAP</sequence>
<protein>
    <recommendedName>
        <fullName evidence="4">Large ribosomal subunit protein bL21m</fullName>
    </recommendedName>
</protein>
<reference evidence="6 7" key="1">
    <citation type="journal article" date="2013" name="BMC Genomics">
        <title>Reconstruction of the lipid metabolism for the microalga Monoraphidium neglectum from its genome sequence reveals characteristics suitable for biofuel production.</title>
        <authorList>
            <person name="Bogen C."/>
            <person name="Al-Dilaimi A."/>
            <person name="Albersmeier A."/>
            <person name="Wichmann J."/>
            <person name="Grundmann M."/>
            <person name="Rupp O."/>
            <person name="Lauersen K.J."/>
            <person name="Blifernez-Klassen O."/>
            <person name="Kalinowski J."/>
            <person name="Goesmann A."/>
            <person name="Mussgnug J.H."/>
            <person name="Kruse O."/>
        </authorList>
    </citation>
    <scope>NUCLEOTIDE SEQUENCE [LARGE SCALE GENOMIC DNA]</scope>
    <source>
        <strain evidence="6 7">SAG 48.87</strain>
    </source>
</reference>
<keyword evidence="7" id="KW-1185">Reference proteome</keyword>